<evidence type="ECO:0000259" key="3">
    <source>
        <dbReference type="Pfam" id="PF20152"/>
    </source>
</evidence>
<keyword evidence="5" id="KW-1185">Reference proteome</keyword>
<dbReference type="PANTHER" id="PTHR40465">
    <property type="entry name" value="CHROMOSOME 1, WHOLE GENOME SHOTGUN SEQUENCE"/>
    <property type="match status" value="1"/>
</dbReference>
<evidence type="ECO:0000256" key="1">
    <source>
        <dbReference type="SAM" id="MobiDB-lite"/>
    </source>
</evidence>
<feature type="transmembrane region" description="Helical" evidence="2">
    <location>
        <begin position="98"/>
        <end position="121"/>
    </location>
</feature>
<accession>A0A1Y2G5D5</accession>
<feature type="transmembrane region" description="Helical" evidence="2">
    <location>
        <begin position="59"/>
        <end position="78"/>
    </location>
</feature>
<dbReference type="PANTHER" id="PTHR40465:SF1">
    <property type="entry name" value="DUF6534 DOMAIN-CONTAINING PROTEIN"/>
    <property type="match status" value="1"/>
</dbReference>
<keyword evidence="2" id="KW-1133">Transmembrane helix</keyword>
<dbReference type="Pfam" id="PF20152">
    <property type="entry name" value="DUF6534"/>
    <property type="match status" value="1"/>
</dbReference>
<dbReference type="EMBL" id="MCGR01000001">
    <property type="protein sequence ID" value="ORY92710.1"/>
    <property type="molecule type" value="Genomic_DNA"/>
</dbReference>
<feature type="transmembrane region" description="Helical" evidence="2">
    <location>
        <begin position="176"/>
        <end position="197"/>
    </location>
</feature>
<dbReference type="Proteomes" id="UP000193467">
    <property type="component" value="Unassembled WGS sequence"/>
</dbReference>
<dbReference type="OrthoDB" id="3155837at2759"/>
<keyword evidence="2" id="KW-0812">Transmembrane</keyword>
<comment type="caution">
    <text evidence="4">The sequence shown here is derived from an EMBL/GenBank/DDBJ whole genome shotgun (WGS) entry which is preliminary data.</text>
</comment>
<dbReference type="InParanoid" id="A0A1Y2G5D5"/>
<feature type="domain" description="DUF6534" evidence="3">
    <location>
        <begin position="182"/>
        <end position="269"/>
    </location>
</feature>
<gene>
    <name evidence="4" type="ORF">BCR35DRAFT_298214</name>
</gene>
<reference evidence="4 5" key="1">
    <citation type="submission" date="2016-07" db="EMBL/GenBank/DDBJ databases">
        <title>Pervasive Adenine N6-methylation of Active Genes in Fungi.</title>
        <authorList>
            <consortium name="DOE Joint Genome Institute"/>
            <person name="Mondo S.J."/>
            <person name="Dannebaum R.O."/>
            <person name="Kuo R.C."/>
            <person name="Labutti K."/>
            <person name="Haridas S."/>
            <person name="Kuo A."/>
            <person name="Salamov A."/>
            <person name="Ahrendt S.R."/>
            <person name="Lipzen A."/>
            <person name="Sullivan W."/>
            <person name="Andreopoulos W.B."/>
            <person name="Clum A."/>
            <person name="Lindquist E."/>
            <person name="Daum C."/>
            <person name="Ramamoorthy G.K."/>
            <person name="Gryganskyi A."/>
            <person name="Culley D."/>
            <person name="Magnuson J.K."/>
            <person name="James T.Y."/>
            <person name="O'Malley M.A."/>
            <person name="Stajich J.E."/>
            <person name="Spatafora J.W."/>
            <person name="Visel A."/>
            <person name="Grigoriev I.V."/>
        </authorList>
    </citation>
    <scope>NUCLEOTIDE SEQUENCE [LARGE SCALE GENOMIC DNA]</scope>
    <source>
        <strain evidence="4 5">62-1032</strain>
    </source>
</reference>
<dbReference type="STRING" id="106004.A0A1Y2G5D5"/>
<feature type="transmembrane region" description="Helical" evidence="2">
    <location>
        <begin position="133"/>
        <end position="156"/>
    </location>
</feature>
<organism evidence="4 5">
    <name type="scientific">Leucosporidium creatinivorum</name>
    <dbReference type="NCBI Taxonomy" id="106004"/>
    <lineage>
        <taxon>Eukaryota</taxon>
        <taxon>Fungi</taxon>
        <taxon>Dikarya</taxon>
        <taxon>Basidiomycota</taxon>
        <taxon>Pucciniomycotina</taxon>
        <taxon>Microbotryomycetes</taxon>
        <taxon>Leucosporidiales</taxon>
        <taxon>Leucosporidium</taxon>
    </lineage>
</organism>
<feature type="region of interest" description="Disordered" evidence="1">
    <location>
        <begin position="355"/>
        <end position="396"/>
    </location>
</feature>
<sequence length="396" mass="43545">MAAPPMSPEQAAAMAAGIRAFKNVQGPLQVGIQVSLILLGIVTCQLSTYLRQYFKKDSWYTKSFVLITYASLLLKACFDMATTYSTFITAWGTPGSPYLASTTVAGIILACITLLLCQLWLVHRVYVVSQRALPATIFGLLLALASSGLQVTYAVLRIQVRDVRDPSFKGNVFLRAWAFTSAATQIWLCAAFVFYALRQTKTAMSARLDSVLRSLTRLAVQSCLPTASVALAIAIAQDLRPHRGEFIALQVVLPALYVFSVLYTLNARDRIAEQAKTATGEGEGASNFKSSIFSPTQTTTETFGGYRSRMGSWASNFTRRDSTTIDPVKESKEGIACTVDVSQRVERVRSLDTVDEMPDLSKEAEKEGLEKPQQASKVRAHLWNRWDHPTDASDQV</sequence>
<feature type="transmembrane region" description="Helical" evidence="2">
    <location>
        <begin position="30"/>
        <end position="50"/>
    </location>
</feature>
<feature type="transmembrane region" description="Helical" evidence="2">
    <location>
        <begin position="247"/>
        <end position="266"/>
    </location>
</feature>
<name>A0A1Y2G5D5_9BASI</name>
<feature type="compositionally biased region" description="Basic and acidic residues" evidence="1">
    <location>
        <begin position="384"/>
        <end position="396"/>
    </location>
</feature>
<dbReference type="InterPro" id="IPR045339">
    <property type="entry name" value="DUF6534"/>
</dbReference>
<proteinExistence type="predicted"/>
<evidence type="ECO:0000256" key="2">
    <source>
        <dbReference type="SAM" id="Phobius"/>
    </source>
</evidence>
<feature type="compositionally biased region" description="Basic and acidic residues" evidence="1">
    <location>
        <begin position="359"/>
        <end position="370"/>
    </location>
</feature>
<keyword evidence="2" id="KW-0472">Membrane</keyword>
<evidence type="ECO:0000313" key="4">
    <source>
        <dbReference type="EMBL" id="ORY92710.1"/>
    </source>
</evidence>
<feature type="transmembrane region" description="Helical" evidence="2">
    <location>
        <begin position="218"/>
        <end position="235"/>
    </location>
</feature>
<dbReference type="AlphaFoldDB" id="A0A1Y2G5D5"/>
<protein>
    <recommendedName>
        <fullName evidence="3">DUF6534 domain-containing protein</fullName>
    </recommendedName>
</protein>
<evidence type="ECO:0000313" key="5">
    <source>
        <dbReference type="Proteomes" id="UP000193467"/>
    </source>
</evidence>